<feature type="transmembrane region" description="Helical" evidence="1">
    <location>
        <begin position="36"/>
        <end position="54"/>
    </location>
</feature>
<sequence>MDIKNRNGMLKVYFLSVFFIINGLICYLDLYKILGISAFITFLMTLVCVTIGFNRAITNKNLNIDTIVWVFVYAFFYLAPIAQINYSHYYPNSLPVEESYVIKTNLVILLWNVIYLLFRRKHNVQGPTDHKVVKEGGNSSSFLVVANWKLRLIYYVLAIIISLYIFSSLKWSYMLGYADVGDISANKSIILLLSICIAGVTFANWLFSFARWRLKKSVFNFCYFSSSSIIYLYITNPINTNRSYIGLCSIMIIYYFYHTKISSLKFLTYILFGLFVIFPFLNFFRYGLTSIQLPSLNELMFSQLTELHFDAYSNIIATFKYCEVYGFSFGYQMLGVLLFFVPRDIWPSKPLSSGEVVGNYLSTMRSYEFTNISNPIISEFYINFGIIGVVIGGLLIVYMINKLEIKMVAERYSYALFSGYLFIIYRGDLMSAFAYCFGTFVIMVFIPKTVNKLFKQPGSIPVASPHQTSHYLSNRIQKEII</sequence>
<dbReference type="AlphaFoldDB" id="A0A6B8RFR6"/>
<feature type="transmembrane region" description="Helical" evidence="1">
    <location>
        <begin position="66"/>
        <end position="88"/>
    </location>
</feature>
<dbReference type="RefSeq" id="WP_155699374.1">
    <property type="nucleotide sequence ID" value="NZ_CP034235.1"/>
</dbReference>
<dbReference type="OrthoDB" id="2085807at2"/>
<feature type="transmembrane region" description="Helical" evidence="1">
    <location>
        <begin position="100"/>
        <end position="118"/>
    </location>
</feature>
<feature type="transmembrane region" description="Helical" evidence="1">
    <location>
        <begin position="217"/>
        <end position="234"/>
    </location>
</feature>
<dbReference type="Proteomes" id="UP000426246">
    <property type="component" value="Chromosome"/>
</dbReference>
<feature type="transmembrane region" description="Helical" evidence="1">
    <location>
        <begin position="420"/>
        <end position="446"/>
    </location>
</feature>
<feature type="transmembrane region" description="Helical" evidence="1">
    <location>
        <begin position="12"/>
        <end position="30"/>
    </location>
</feature>
<evidence type="ECO:0008006" key="4">
    <source>
        <dbReference type="Google" id="ProtNLM"/>
    </source>
</evidence>
<keyword evidence="1" id="KW-0812">Transmembrane</keyword>
<keyword evidence="3" id="KW-1185">Reference proteome</keyword>
<feature type="transmembrane region" description="Helical" evidence="1">
    <location>
        <begin position="324"/>
        <end position="341"/>
    </location>
</feature>
<feature type="transmembrane region" description="Helical" evidence="1">
    <location>
        <begin position="380"/>
        <end position="400"/>
    </location>
</feature>
<name>A0A6B8RFR6_9BACL</name>
<accession>A0A6B8RFR6</accession>
<gene>
    <name evidence="2" type="ORF">EHS13_05355</name>
</gene>
<organism evidence="2 3">
    <name type="scientific">Paenibacillus psychroresistens</name>
    <dbReference type="NCBI Taxonomy" id="1778678"/>
    <lineage>
        <taxon>Bacteria</taxon>
        <taxon>Bacillati</taxon>
        <taxon>Bacillota</taxon>
        <taxon>Bacilli</taxon>
        <taxon>Bacillales</taxon>
        <taxon>Paenibacillaceae</taxon>
        <taxon>Paenibacillus</taxon>
    </lineage>
</organism>
<evidence type="ECO:0000313" key="3">
    <source>
        <dbReference type="Proteomes" id="UP000426246"/>
    </source>
</evidence>
<keyword evidence="1" id="KW-0472">Membrane</keyword>
<dbReference type="EMBL" id="CP034235">
    <property type="protein sequence ID" value="QGQ94373.1"/>
    <property type="molecule type" value="Genomic_DNA"/>
</dbReference>
<evidence type="ECO:0000256" key="1">
    <source>
        <dbReference type="SAM" id="Phobius"/>
    </source>
</evidence>
<dbReference type="KEGG" id="ppsc:EHS13_05355"/>
<feature type="transmembrane region" description="Helical" evidence="1">
    <location>
        <begin position="189"/>
        <end position="210"/>
    </location>
</feature>
<feature type="transmembrane region" description="Helical" evidence="1">
    <location>
        <begin position="152"/>
        <end position="169"/>
    </location>
</feature>
<feature type="transmembrane region" description="Helical" evidence="1">
    <location>
        <begin position="269"/>
        <end position="288"/>
    </location>
</feature>
<evidence type="ECO:0000313" key="2">
    <source>
        <dbReference type="EMBL" id="QGQ94373.1"/>
    </source>
</evidence>
<proteinExistence type="predicted"/>
<protein>
    <recommendedName>
        <fullName evidence="4">O-antigen polysaccharide polymerase Wzy</fullName>
    </recommendedName>
</protein>
<keyword evidence="1" id="KW-1133">Transmembrane helix</keyword>
<reference evidence="3" key="1">
    <citation type="submission" date="2018-11" db="EMBL/GenBank/DDBJ databases">
        <title>Complete genome sequence of Paenibacillus sp. ML311-T8.</title>
        <authorList>
            <person name="Nam Y.-D."/>
            <person name="Kang J."/>
            <person name="Chung W.-H."/>
            <person name="Park Y.S."/>
        </authorList>
    </citation>
    <scope>NUCLEOTIDE SEQUENCE [LARGE SCALE GENOMIC DNA]</scope>
    <source>
        <strain evidence="3">ML311-T8</strain>
    </source>
</reference>